<dbReference type="AlphaFoldDB" id="A0A151RBJ6"/>
<evidence type="ECO:0000313" key="3">
    <source>
        <dbReference type="EMBL" id="KYP39863.1"/>
    </source>
</evidence>
<dbReference type="PANTHER" id="PTHR35739:SF3">
    <property type="entry name" value="HEMERYTHRIN HHE CATION-BINDING DOMAIN PROTEIN"/>
    <property type="match status" value="1"/>
</dbReference>
<protein>
    <recommendedName>
        <fullName evidence="2">Hemerythrin-like domain-containing protein</fullName>
    </recommendedName>
</protein>
<evidence type="ECO:0000256" key="1">
    <source>
        <dbReference type="SAM" id="MobiDB-lite"/>
    </source>
</evidence>
<feature type="compositionally biased region" description="Pro residues" evidence="1">
    <location>
        <begin position="57"/>
        <end position="67"/>
    </location>
</feature>
<dbReference type="Gramene" id="C.cajan_39008.t">
    <property type="protein sequence ID" value="C.cajan_39008.t"/>
    <property type="gene ID" value="C.cajan_39008"/>
</dbReference>
<accession>A0A151RBJ6</accession>
<organism evidence="3 4">
    <name type="scientific">Cajanus cajan</name>
    <name type="common">Pigeon pea</name>
    <name type="synonym">Cajanus indicus</name>
    <dbReference type="NCBI Taxonomy" id="3821"/>
    <lineage>
        <taxon>Eukaryota</taxon>
        <taxon>Viridiplantae</taxon>
        <taxon>Streptophyta</taxon>
        <taxon>Embryophyta</taxon>
        <taxon>Tracheophyta</taxon>
        <taxon>Spermatophyta</taxon>
        <taxon>Magnoliopsida</taxon>
        <taxon>eudicotyledons</taxon>
        <taxon>Gunneridae</taxon>
        <taxon>Pentapetalae</taxon>
        <taxon>rosids</taxon>
        <taxon>fabids</taxon>
        <taxon>Fabales</taxon>
        <taxon>Fabaceae</taxon>
        <taxon>Papilionoideae</taxon>
        <taxon>50 kb inversion clade</taxon>
        <taxon>NPAAA clade</taxon>
        <taxon>indigoferoid/millettioid clade</taxon>
        <taxon>Phaseoleae</taxon>
        <taxon>Cajanus</taxon>
    </lineage>
</organism>
<dbReference type="Pfam" id="PF01814">
    <property type="entry name" value="Hemerythrin"/>
    <property type="match status" value="1"/>
</dbReference>
<dbReference type="Proteomes" id="UP000075243">
    <property type="component" value="Unassembled WGS sequence"/>
</dbReference>
<dbReference type="CDD" id="cd12108">
    <property type="entry name" value="Hr-like"/>
    <property type="match status" value="1"/>
</dbReference>
<feature type="domain" description="Hemerythrin-like" evidence="2">
    <location>
        <begin position="141"/>
        <end position="284"/>
    </location>
</feature>
<dbReference type="OrthoDB" id="4951845at2759"/>
<feature type="region of interest" description="Disordered" evidence="1">
    <location>
        <begin position="114"/>
        <end position="133"/>
    </location>
</feature>
<proteinExistence type="predicted"/>
<dbReference type="OMA" id="CKQHFME"/>
<dbReference type="STRING" id="3821.A0A151RBJ6"/>
<name>A0A151RBJ6_CAJCA</name>
<reference evidence="3" key="1">
    <citation type="journal article" date="2012" name="Nat. Biotechnol.">
        <title>Draft genome sequence of pigeonpea (Cajanus cajan), an orphan legume crop of resource-poor farmers.</title>
        <authorList>
            <person name="Varshney R.K."/>
            <person name="Chen W."/>
            <person name="Li Y."/>
            <person name="Bharti A.K."/>
            <person name="Saxena R.K."/>
            <person name="Schlueter J.A."/>
            <person name="Donoghue M.T."/>
            <person name="Azam S."/>
            <person name="Fan G."/>
            <person name="Whaley A.M."/>
            <person name="Farmer A.D."/>
            <person name="Sheridan J."/>
            <person name="Iwata A."/>
            <person name="Tuteja R."/>
            <person name="Penmetsa R.V."/>
            <person name="Wu W."/>
            <person name="Upadhyaya H.D."/>
            <person name="Yang S.P."/>
            <person name="Shah T."/>
            <person name="Saxena K.B."/>
            <person name="Michael T."/>
            <person name="McCombie W.R."/>
            <person name="Yang B."/>
            <person name="Zhang G."/>
            <person name="Yang H."/>
            <person name="Wang J."/>
            <person name="Spillane C."/>
            <person name="Cook D.R."/>
            <person name="May G.D."/>
            <person name="Xu X."/>
            <person name="Jackson S.A."/>
        </authorList>
    </citation>
    <scope>NUCLEOTIDE SEQUENCE [LARGE SCALE GENOMIC DNA]</scope>
</reference>
<dbReference type="PANTHER" id="PTHR35739">
    <property type="entry name" value="OS01G0861700 PROTEIN"/>
    <property type="match status" value="1"/>
</dbReference>
<sequence length="352" mass="39215">MGNCLRSSDKLTAEILPHGGATVYPTVRLRGSPNSIVAAYTRFAVLHDAVSSNPAPVAQPPPPPPPRTAARGGGSEAAVPVVFRVGPQAASGSRDALLRFIDLKFPDLAEEEEVAEAEVAAESGGGGREEETGPLVARVTRLQHRSMTWHLERVVKWVEDLATRGGRRAVDPKVGTWKMEVAKFGRSYSQLLEVMLEHAQMEERLLFPIFDRADPGLCKAAKEEHARDLPIMNGIKEIIKSVEVLDSRSPNYRDTLYNLSTRLKSLQVQCKQHFMEEDLELLPMMEAVELSKEQDESALEQCFVVMQGTHGRLLKFLLEGLPPHDAMKYLDLISMCRDKERMESMLKMVVEY</sequence>
<evidence type="ECO:0000313" key="4">
    <source>
        <dbReference type="Proteomes" id="UP000075243"/>
    </source>
</evidence>
<dbReference type="EMBL" id="KQ483875">
    <property type="protein sequence ID" value="KYP39863.1"/>
    <property type="molecule type" value="Genomic_DNA"/>
</dbReference>
<dbReference type="Gene3D" id="1.20.120.520">
    <property type="entry name" value="nmb1532 protein domain like"/>
    <property type="match status" value="1"/>
</dbReference>
<evidence type="ECO:0000259" key="2">
    <source>
        <dbReference type="Pfam" id="PF01814"/>
    </source>
</evidence>
<dbReference type="InterPro" id="IPR012312">
    <property type="entry name" value="Hemerythrin-like"/>
</dbReference>
<keyword evidence="4" id="KW-1185">Reference proteome</keyword>
<gene>
    <name evidence="3" type="ORF">KK1_038806</name>
</gene>
<feature type="region of interest" description="Disordered" evidence="1">
    <location>
        <begin position="52"/>
        <end position="75"/>
    </location>
</feature>